<reference evidence="3" key="1">
    <citation type="submission" date="2017-10" db="EMBL/GenBank/DDBJ databases">
        <title>Completed PacBio SMRT sequence of Methylosinus trichosporium OB3b reveals presence of a third large plasmid.</title>
        <authorList>
            <person name="Charles T.C."/>
            <person name="Lynch M.D.J."/>
            <person name="Heil J.R."/>
            <person name="Cheng J."/>
        </authorList>
    </citation>
    <scope>NUCLEOTIDE SEQUENCE [LARGE SCALE GENOMIC DNA]</scope>
    <source>
        <strain evidence="3">OB3b</strain>
    </source>
</reference>
<protein>
    <submittedName>
        <fullName evidence="2">Prepilin-type cleavage/methylation domain-containing protein</fullName>
    </submittedName>
</protein>
<name>A0A2D2CUU3_METT3</name>
<organism evidence="2 3">
    <name type="scientific">Methylosinus trichosporium (strain ATCC 35070 / NCIMB 11131 / UNIQEM 75 / OB3b)</name>
    <dbReference type="NCBI Taxonomy" id="595536"/>
    <lineage>
        <taxon>Bacteria</taxon>
        <taxon>Pseudomonadati</taxon>
        <taxon>Pseudomonadota</taxon>
        <taxon>Alphaproteobacteria</taxon>
        <taxon>Hyphomicrobiales</taxon>
        <taxon>Methylocystaceae</taxon>
        <taxon>Methylosinus</taxon>
    </lineage>
</organism>
<evidence type="ECO:0000313" key="3">
    <source>
        <dbReference type="Proteomes" id="UP000230709"/>
    </source>
</evidence>
<dbReference type="STRING" id="595536.GCA_000178815_00869"/>
<dbReference type="InterPro" id="IPR012902">
    <property type="entry name" value="N_methyl_site"/>
</dbReference>
<dbReference type="AlphaFoldDB" id="A0A2D2CUU3"/>
<evidence type="ECO:0000256" key="1">
    <source>
        <dbReference type="SAM" id="Phobius"/>
    </source>
</evidence>
<proteinExistence type="predicted"/>
<gene>
    <name evidence="2" type="ORF">CQW49_00370</name>
</gene>
<dbReference type="Proteomes" id="UP000230709">
    <property type="component" value="Chromosome"/>
</dbReference>
<keyword evidence="1" id="KW-1133">Transmembrane helix</keyword>
<keyword evidence="3" id="KW-1185">Reference proteome</keyword>
<dbReference type="RefSeq" id="WP_003611229.1">
    <property type="nucleotide sequence ID" value="NZ_ADVE02000001.1"/>
</dbReference>
<dbReference type="NCBIfam" id="TIGR02532">
    <property type="entry name" value="IV_pilin_GFxxxE"/>
    <property type="match status" value="1"/>
</dbReference>
<dbReference type="KEGG" id="mtw:CQW49_00370"/>
<keyword evidence="1" id="KW-0812">Transmembrane</keyword>
<evidence type="ECO:0000313" key="2">
    <source>
        <dbReference type="EMBL" id="ATQ66518.1"/>
    </source>
</evidence>
<keyword evidence="1" id="KW-0472">Membrane</keyword>
<accession>A0A2D2CUU3</accession>
<feature type="transmembrane region" description="Helical" evidence="1">
    <location>
        <begin position="12"/>
        <end position="35"/>
    </location>
</feature>
<sequence length="203" mass="22108">MKIARRRAGFSLLEVLLAVTLLAMITAAILGGLHLGKRAWETGRDYESVGEVEEAANAIAAILARAIPLPVAQNDQDQMVTIRGSGDHLRLVTVYEGGASWAGLMLTEIGLSGHDLSIWTNVFRAQSWRGSERGRPVKALAGVETFELSYFGAATADAPPRWTNSWIDQHTAPQLIAVKLVALRNRKRIDASFTVAIRQHPDS</sequence>
<dbReference type="Pfam" id="PF07963">
    <property type="entry name" value="N_methyl"/>
    <property type="match status" value="1"/>
</dbReference>
<dbReference type="EMBL" id="CP023737">
    <property type="protein sequence ID" value="ATQ66518.1"/>
    <property type="molecule type" value="Genomic_DNA"/>
</dbReference>
<dbReference type="PROSITE" id="PS00409">
    <property type="entry name" value="PROKAR_NTER_METHYL"/>
    <property type="match status" value="1"/>
</dbReference>